<dbReference type="PANTHER" id="PTHR42957">
    <property type="entry name" value="HELICASE MJ1565-RELATED"/>
    <property type="match status" value="1"/>
</dbReference>
<dbReference type="SUPFAM" id="SSF52540">
    <property type="entry name" value="P-loop containing nucleoside triphosphate hydrolases"/>
    <property type="match status" value="1"/>
</dbReference>
<evidence type="ECO:0000259" key="2">
    <source>
        <dbReference type="Pfam" id="PF01935"/>
    </source>
</evidence>
<name>A0A1I6YLI3_9BACT</name>
<feature type="domain" description="Helicase HerA central" evidence="2">
    <location>
        <begin position="146"/>
        <end position="346"/>
    </location>
</feature>
<dbReference type="AlphaFoldDB" id="A0A1I6YLI3"/>
<feature type="compositionally biased region" description="Polar residues" evidence="1">
    <location>
        <begin position="718"/>
        <end position="727"/>
    </location>
</feature>
<dbReference type="OrthoDB" id="9806951at2"/>
<reference evidence="4" key="1">
    <citation type="submission" date="2016-10" db="EMBL/GenBank/DDBJ databases">
        <authorList>
            <person name="Varghese N."/>
            <person name="Submissions S."/>
        </authorList>
    </citation>
    <scope>NUCLEOTIDE SEQUENCE [LARGE SCALE GENOMIC DNA]</scope>
    <source>
        <strain evidence="4">DSM 23445</strain>
    </source>
</reference>
<dbReference type="RefSeq" id="WP_091691620.1">
    <property type="nucleotide sequence ID" value="NZ_FPBF01000001.1"/>
</dbReference>
<dbReference type="Gene3D" id="3.40.50.300">
    <property type="entry name" value="P-loop containing nucleotide triphosphate hydrolases"/>
    <property type="match status" value="2"/>
</dbReference>
<dbReference type="Proteomes" id="UP000199673">
    <property type="component" value="Unassembled WGS sequence"/>
</dbReference>
<evidence type="ECO:0000313" key="4">
    <source>
        <dbReference type="Proteomes" id="UP000199673"/>
    </source>
</evidence>
<dbReference type="STRING" id="305507.SAMN04489724_1074"/>
<dbReference type="EMBL" id="FPBF01000001">
    <property type="protein sequence ID" value="SFT51101.1"/>
    <property type="molecule type" value="Genomic_DNA"/>
</dbReference>
<sequence length="727" mass="82878">MSERSIGKVISVDSFRAYIRLDEDLKSLYKSGYEDIFEVARINSYVIIPIGSDKIVAMVTSVRAIDETEIGKNKEAIFLTKSARYLVATMIGTIENSGKYIQGVYNYPILDNPVWYVTSQDLDNIFDQKKKEGSEEINFEEDYYLPIGTSPSFSDYKIKINPDKFFGKHAAILGNTGSGKSCTFASIIQSIFDFNYNGKKLKNAHVIIFDTNGEYKQAFQGTKEAQYKNLELVNPFNIDKDGMKVPFWFMNFADFDYLFEPTSGTQAPVFKRALGLAKNQTVASVKRLIPQSYISRLESIINECDENNNKIKITILTELDLFVAEFTALNTDFDKSNMLGALVTLQKEKSKLTPNDPYPPRGTVSTQTLTSFNSVLRNEISLYNVSVRTEEVSQERNIDLPIYFNFNDLIERFFDEAISEQENTGNRLREFVSTLRLRLQSYLGDERISQPLLLNQPEVILNALAKFISFILGDFCKVFKTGETDLFTEFYKKQLGKEEIEKLVEDKPSQVTIIDMSLLPYEVLETITGLIGRLILDFVSRFPESDRGTIPMVIALEEAQNYIPEKNRGDRESIAKKVFERIAREGRKYGISLLVSSQRPSELSKTVLSQCNSFIIHRLQNPEDQKYVRQLVSAANEDILQQLPILPQQHVVIMGDAVRTPVQARMNNASPRPNSNNPKFVENWTRDLPENFPNYEAIAEAWEKGEKYKPASAAPEVEQQQQNSEEK</sequence>
<evidence type="ECO:0000256" key="1">
    <source>
        <dbReference type="SAM" id="MobiDB-lite"/>
    </source>
</evidence>
<accession>A0A1I6YLI3</accession>
<proteinExistence type="predicted"/>
<protein>
    <recommendedName>
        <fullName evidence="2">Helicase HerA central domain-containing protein</fullName>
    </recommendedName>
</protein>
<organism evidence="3 4">
    <name type="scientific">Algoriphagus locisalis</name>
    <dbReference type="NCBI Taxonomy" id="305507"/>
    <lineage>
        <taxon>Bacteria</taxon>
        <taxon>Pseudomonadati</taxon>
        <taxon>Bacteroidota</taxon>
        <taxon>Cytophagia</taxon>
        <taxon>Cytophagales</taxon>
        <taxon>Cyclobacteriaceae</taxon>
        <taxon>Algoriphagus</taxon>
    </lineage>
</organism>
<dbReference type="Pfam" id="PF01935">
    <property type="entry name" value="DUF87"/>
    <property type="match status" value="1"/>
</dbReference>
<keyword evidence="4" id="KW-1185">Reference proteome</keyword>
<dbReference type="InterPro" id="IPR002789">
    <property type="entry name" value="HerA_central"/>
</dbReference>
<dbReference type="InterPro" id="IPR008571">
    <property type="entry name" value="HerA-like"/>
</dbReference>
<evidence type="ECO:0000313" key="3">
    <source>
        <dbReference type="EMBL" id="SFT51101.1"/>
    </source>
</evidence>
<dbReference type="PANTHER" id="PTHR42957:SF1">
    <property type="entry name" value="HELICASE MJ1565-RELATED"/>
    <property type="match status" value="1"/>
</dbReference>
<dbReference type="InterPro" id="IPR027417">
    <property type="entry name" value="P-loop_NTPase"/>
</dbReference>
<feature type="region of interest" description="Disordered" evidence="1">
    <location>
        <begin position="706"/>
        <end position="727"/>
    </location>
</feature>
<gene>
    <name evidence="3" type="ORF">SAMN04489724_1074</name>
</gene>